<dbReference type="PANTHER" id="PTHR30572:SF4">
    <property type="entry name" value="ABC TRANSPORTER PERMEASE YTRF"/>
    <property type="match status" value="1"/>
</dbReference>
<evidence type="ECO:0000259" key="9">
    <source>
        <dbReference type="Pfam" id="PF12704"/>
    </source>
</evidence>
<keyword evidence="5 7" id="KW-0472">Membrane</keyword>
<evidence type="ECO:0000256" key="6">
    <source>
        <dbReference type="ARBA" id="ARBA00038076"/>
    </source>
</evidence>
<feature type="transmembrane region" description="Helical" evidence="7">
    <location>
        <begin position="370"/>
        <end position="392"/>
    </location>
</feature>
<keyword evidence="11" id="KW-1185">Reference proteome</keyword>
<keyword evidence="2" id="KW-1003">Cell membrane</keyword>
<feature type="domain" description="ABC3 transporter permease C-terminal" evidence="8">
    <location>
        <begin position="290"/>
        <end position="401"/>
    </location>
</feature>
<feature type="transmembrane region" description="Helical" evidence="7">
    <location>
        <begin position="285"/>
        <end position="310"/>
    </location>
</feature>
<dbReference type="InterPro" id="IPR050250">
    <property type="entry name" value="Macrolide_Exporter_MacB"/>
</dbReference>
<sequence>MSWAETIRSAFDAIGARRLRSGLTVLGILIGITAVMLTVGLGQGAQQKVADQINALGTNLLVVTPGSTTSSAGVRGAAGSATTLTQSDATMLANATVVPDVAGVAATSSGSFSVVNGSSNTTTTVVGTTPSWLQVRARSVSSGRFIASADVADANPVVVLGSTVVSSLFSGTPDPVGRQVTIDGQTFTVIGVLSSAGTVNNVDQDDTVVIPTTTYAHRLATSSSDGVSNIYLEAASSDHLAAAKQEATNALATAHGVTVSSADFSISSQQSLVDTATSTTKTLTVLLAGIAAISLLVGGIGVMNIMLVSVTERIREIGLRKALGATPRTIRKQFLTEASILGLAGGALGIALGVVGALVLPHFLDQPVALSFEAALLALAVSVVIGVGAGVYPASRAARLAPIEALRSE</sequence>
<evidence type="ECO:0000256" key="5">
    <source>
        <dbReference type="ARBA" id="ARBA00023136"/>
    </source>
</evidence>
<evidence type="ECO:0000256" key="2">
    <source>
        <dbReference type="ARBA" id="ARBA00022475"/>
    </source>
</evidence>
<keyword evidence="3 7" id="KW-0812">Transmembrane</keyword>
<evidence type="ECO:0000256" key="7">
    <source>
        <dbReference type="SAM" id="Phobius"/>
    </source>
</evidence>
<dbReference type="AlphaFoldDB" id="A0A2Y8ZR48"/>
<gene>
    <name evidence="10" type="ORF">SAMN04489750_1193</name>
</gene>
<dbReference type="OrthoDB" id="9780560at2"/>
<comment type="similarity">
    <text evidence="6">Belongs to the ABC-4 integral membrane protein family.</text>
</comment>
<evidence type="ECO:0000256" key="3">
    <source>
        <dbReference type="ARBA" id="ARBA00022692"/>
    </source>
</evidence>
<protein>
    <submittedName>
        <fullName evidence="10">Putative ABC transport system permease protein</fullName>
    </submittedName>
</protein>
<dbReference type="InterPro" id="IPR003838">
    <property type="entry name" value="ABC3_permease_C"/>
</dbReference>
<feature type="domain" description="MacB-like periplasmic core" evidence="9">
    <location>
        <begin position="21"/>
        <end position="249"/>
    </location>
</feature>
<dbReference type="EMBL" id="UESZ01000001">
    <property type="protein sequence ID" value="SSA33896.1"/>
    <property type="molecule type" value="Genomic_DNA"/>
</dbReference>
<proteinExistence type="inferred from homology"/>
<dbReference type="PANTHER" id="PTHR30572">
    <property type="entry name" value="MEMBRANE COMPONENT OF TRANSPORTER-RELATED"/>
    <property type="match status" value="1"/>
</dbReference>
<evidence type="ECO:0000256" key="1">
    <source>
        <dbReference type="ARBA" id="ARBA00004651"/>
    </source>
</evidence>
<dbReference type="RefSeq" id="WP_109684532.1">
    <property type="nucleotide sequence ID" value="NZ_QGDN01000001.1"/>
</dbReference>
<feature type="transmembrane region" description="Helical" evidence="7">
    <location>
        <begin position="340"/>
        <end position="364"/>
    </location>
</feature>
<dbReference type="GO" id="GO:0005886">
    <property type="term" value="C:plasma membrane"/>
    <property type="evidence" value="ECO:0007669"/>
    <property type="project" value="UniProtKB-SubCell"/>
</dbReference>
<dbReference type="Pfam" id="PF02687">
    <property type="entry name" value="FtsX"/>
    <property type="match status" value="1"/>
</dbReference>
<evidence type="ECO:0000259" key="8">
    <source>
        <dbReference type="Pfam" id="PF02687"/>
    </source>
</evidence>
<keyword evidence="4 7" id="KW-1133">Transmembrane helix</keyword>
<organism evidence="10 11">
    <name type="scientific">Branchiibius hedensis</name>
    <dbReference type="NCBI Taxonomy" id="672460"/>
    <lineage>
        <taxon>Bacteria</taxon>
        <taxon>Bacillati</taxon>
        <taxon>Actinomycetota</taxon>
        <taxon>Actinomycetes</taxon>
        <taxon>Micrococcales</taxon>
        <taxon>Dermacoccaceae</taxon>
        <taxon>Branchiibius</taxon>
    </lineage>
</organism>
<name>A0A2Y8ZR48_9MICO</name>
<dbReference type="InterPro" id="IPR025857">
    <property type="entry name" value="MacB_PCD"/>
</dbReference>
<evidence type="ECO:0000313" key="11">
    <source>
        <dbReference type="Proteomes" id="UP000250028"/>
    </source>
</evidence>
<evidence type="ECO:0000256" key="4">
    <source>
        <dbReference type="ARBA" id="ARBA00022989"/>
    </source>
</evidence>
<dbReference type="GO" id="GO:0022857">
    <property type="term" value="F:transmembrane transporter activity"/>
    <property type="evidence" value="ECO:0007669"/>
    <property type="project" value="TreeGrafter"/>
</dbReference>
<reference evidence="11" key="1">
    <citation type="submission" date="2016-10" db="EMBL/GenBank/DDBJ databases">
        <authorList>
            <person name="Varghese N."/>
            <person name="Submissions S."/>
        </authorList>
    </citation>
    <scope>NUCLEOTIDE SEQUENCE [LARGE SCALE GENOMIC DNA]</scope>
    <source>
        <strain evidence="11">DSM 22951</strain>
    </source>
</reference>
<comment type="subcellular location">
    <subcellularLocation>
        <location evidence="1">Cell membrane</location>
        <topology evidence="1">Multi-pass membrane protein</topology>
    </subcellularLocation>
</comment>
<accession>A0A2Y8ZR48</accession>
<evidence type="ECO:0000313" key="10">
    <source>
        <dbReference type="EMBL" id="SSA33896.1"/>
    </source>
</evidence>
<dbReference type="Proteomes" id="UP000250028">
    <property type="component" value="Unassembled WGS sequence"/>
</dbReference>
<dbReference type="Pfam" id="PF12704">
    <property type="entry name" value="MacB_PCD"/>
    <property type="match status" value="1"/>
</dbReference>
<feature type="transmembrane region" description="Helical" evidence="7">
    <location>
        <begin position="21"/>
        <end position="42"/>
    </location>
</feature>